<dbReference type="RefSeq" id="WP_039228185.1">
    <property type="nucleotide sequence ID" value="NZ_JENX01000026.1"/>
</dbReference>
<protein>
    <submittedName>
        <fullName evidence="4">Cell wall-binding protein</fullName>
    </submittedName>
</protein>
<dbReference type="CDD" id="cd02696">
    <property type="entry name" value="MurNAc-LAA"/>
    <property type="match status" value="1"/>
</dbReference>
<keyword evidence="1" id="KW-0378">Hydrolase</keyword>
<feature type="domain" description="MurNAc-LAA" evidence="3">
    <location>
        <begin position="222"/>
        <end position="335"/>
    </location>
</feature>
<dbReference type="Pfam" id="PF01520">
    <property type="entry name" value="Amidase_3"/>
    <property type="match status" value="1"/>
</dbReference>
<dbReference type="Gene3D" id="1.10.530.10">
    <property type="match status" value="1"/>
</dbReference>
<dbReference type="InterPro" id="IPR002901">
    <property type="entry name" value="MGlyc_endo_b_GlcNAc-like_dom"/>
</dbReference>
<dbReference type="SMART" id="SM00646">
    <property type="entry name" value="Ami_3"/>
    <property type="match status" value="1"/>
</dbReference>
<proteinExistence type="predicted"/>
<dbReference type="SUPFAM" id="SSF53187">
    <property type="entry name" value="Zn-dependent exopeptidases"/>
    <property type="match status" value="1"/>
</dbReference>
<feature type="domain" description="Mannosyl-glycoprotein endo-beta-N-acetylglucosamidase-like" evidence="2">
    <location>
        <begin position="1"/>
        <end position="151"/>
    </location>
</feature>
<evidence type="ECO:0000259" key="3">
    <source>
        <dbReference type="SMART" id="SM00646"/>
    </source>
</evidence>
<dbReference type="PANTHER" id="PTHR33308:SF9">
    <property type="entry name" value="PEPTIDOGLYCAN HYDROLASE FLGJ"/>
    <property type="match status" value="1"/>
</dbReference>
<reference evidence="4 5" key="1">
    <citation type="submission" date="2014-02" db="EMBL/GenBank/DDBJ databases">
        <title>Plasmidome dynamics in the species complex Clostridium novyi sensu lato converts strains of independent lineages into distinctly different pathogens.</title>
        <authorList>
            <person name="Skarin H."/>
            <person name="Segerman B."/>
        </authorList>
    </citation>
    <scope>NUCLEOTIDE SEQUENCE [LARGE SCALE GENOMIC DNA]</scope>
    <source>
        <strain evidence="4 5">NCTC 9693</strain>
    </source>
</reference>
<organism evidence="4 5">
    <name type="scientific">Clostridium haemolyticum NCTC 9693</name>
    <dbReference type="NCBI Taxonomy" id="1443114"/>
    <lineage>
        <taxon>Bacteria</taxon>
        <taxon>Bacillati</taxon>
        <taxon>Bacillota</taxon>
        <taxon>Clostridia</taxon>
        <taxon>Eubacteriales</taxon>
        <taxon>Clostridiaceae</taxon>
        <taxon>Clostridium</taxon>
    </lineage>
</organism>
<keyword evidence="5" id="KW-1185">Reference proteome</keyword>
<dbReference type="Gene3D" id="4.10.80.30">
    <property type="entry name" value="DNA polymerase, domain 6"/>
    <property type="match status" value="1"/>
</dbReference>
<sequence length="411" mass="46275">MDQIEFINKIKDAAIETQKEYKIFASVTIAQAILESGWGESSLAKNYNNLFGIKALRDWDGPVANIYTKEWTENGIITVKQPFRIYSSWTESILDHAKFLKAEWYISAGVFKATNYFEQIKALFNGGYTTDPNYVNKILDLIDKYHLNKFDVRGSNNMRIDNIAVRGGHNFKALGANGIISETIEDRKVKDAVIKYLKAAGKNVIDVTPGDMDSNSDLNYGVSKANNWGADLFVSIHFNNAYNSYNGALGTETWTNTNNTTGKDIAQTITNNIANLGFKNRGVKDGITRGLFEIKHTSMSAIIVEVCFVEATKDIEIYKNIGYDKIGKAIAEGILGHSISSIQAQVKEFKPLLLKMQYDTAAVFIRDEFMNIAKYFYRDQLVTAIDEKLEFYLLDIEGIKAWIPKKATCLR</sequence>
<evidence type="ECO:0000259" key="2">
    <source>
        <dbReference type="SMART" id="SM00047"/>
    </source>
</evidence>
<dbReference type="EMBL" id="JENX01000026">
    <property type="protein sequence ID" value="KEI18299.1"/>
    <property type="molecule type" value="Genomic_DNA"/>
</dbReference>
<dbReference type="SMART" id="SM00047">
    <property type="entry name" value="LYZ2"/>
    <property type="match status" value="1"/>
</dbReference>
<dbReference type="Gene3D" id="3.40.630.40">
    <property type="entry name" value="Zn-dependent exopeptidases"/>
    <property type="match status" value="1"/>
</dbReference>
<gene>
    <name evidence="4" type="ORF">Z960_04110</name>
</gene>
<name>A0ABR4TGZ6_CLOHA</name>
<evidence type="ECO:0000313" key="5">
    <source>
        <dbReference type="Proteomes" id="UP000027937"/>
    </source>
</evidence>
<dbReference type="Pfam" id="PF01832">
    <property type="entry name" value="Glucosaminidase"/>
    <property type="match status" value="1"/>
</dbReference>
<dbReference type="InterPro" id="IPR002508">
    <property type="entry name" value="MurNAc-LAA_cat"/>
</dbReference>
<accession>A0ABR4TGZ6</accession>
<dbReference type="InterPro" id="IPR051056">
    <property type="entry name" value="Glycosyl_Hydrolase_73"/>
</dbReference>
<evidence type="ECO:0000313" key="4">
    <source>
        <dbReference type="EMBL" id="KEI18299.1"/>
    </source>
</evidence>
<dbReference type="PANTHER" id="PTHR33308">
    <property type="entry name" value="PEPTIDOGLYCAN HYDROLASE FLGJ"/>
    <property type="match status" value="1"/>
</dbReference>
<dbReference type="PRINTS" id="PR01002">
    <property type="entry name" value="FLGFLGJ"/>
</dbReference>
<dbReference type="Proteomes" id="UP000027937">
    <property type="component" value="Unassembled WGS sequence"/>
</dbReference>
<evidence type="ECO:0000256" key="1">
    <source>
        <dbReference type="ARBA" id="ARBA00022801"/>
    </source>
</evidence>
<comment type="caution">
    <text evidence="4">The sequence shown here is derived from an EMBL/GenBank/DDBJ whole genome shotgun (WGS) entry which is preliminary data.</text>
</comment>